<dbReference type="OrthoDB" id="2143914at2759"/>
<evidence type="ECO:0000259" key="8">
    <source>
        <dbReference type="PROSITE" id="PS51294"/>
    </source>
</evidence>
<protein>
    <submittedName>
        <fullName evidence="9">Homeodomain-like protein</fullName>
    </submittedName>
</protein>
<comment type="caution">
    <text evidence="9">The sequence shown here is derived from an EMBL/GenBank/DDBJ whole genome shotgun (WGS) entry which is preliminary data.</text>
</comment>
<dbReference type="Pfam" id="PF00225">
    <property type="entry name" value="Kinesin"/>
    <property type="match status" value="1"/>
</dbReference>
<organism evidence="9 10">
    <name type="scientific">Artemisia annua</name>
    <name type="common">Sweet wormwood</name>
    <dbReference type="NCBI Taxonomy" id="35608"/>
    <lineage>
        <taxon>Eukaryota</taxon>
        <taxon>Viridiplantae</taxon>
        <taxon>Streptophyta</taxon>
        <taxon>Embryophyta</taxon>
        <taxon>Tracheophyta</taxon>
        <taxon>Spermatophyta</taxon>
        <taxon>Magnoliopsida</taxon>
        <taxon>eudicotyledons</taxon>
        <taxon>Gunneridae</taxon>
        <taxon>Pentapetalae</taxon>
        <taxon>asterids</taxon>
        <taxon>campanulids</taxon>
        <taxon>Asterales</taxon>
        <taxon>Asteraceae</taxon>
        <taxon>Asteroideae</taxon>
        <taxon>Anthemideae</taxon>
        <taxon>Artemisiinae</taxon>
        <taxon>Artemisia</taxon>
    </lineage>
</organism>
<comment type="subcellular location">
    <subcellularLocation>
        <location evidence="1">Nucleus</location>
    </subcellularLocation>
</comment>
<dbReference type="SMART" id="SM00717">
    <property type="entry name" value="SANT"/>
    <property type="match status" value="2"/>
</dbReference>
<dbReference type="InterPro" id="IPR009057">
    <property type="entry name" value="Homeodomain-like_sf"/>
</dbReference>
<dbReference type="GO" id="GO:0005634">
    <property type="term" value="C:nucleus"/>
    <property type="evidence" value="ECO:0007669"/>
    <property type="project" value="UniProtKB-SubCell"/>
</dbReference>
<feature type="domain" description="HTH myb-type" evidence="8">
    <location>
        <begin position="227"/>
        <end position="281"/>
    </location>
</feature>
<evidence type="ECO:0000256" key="2">
    <source>
        <dbReference type="ARBA" id="ARBA00022741"/>
    </source>
</evidence>
<dbReference type="SUPFAM" id="SSF46689">
    <property type="entry name" value="Homeodomain-like"/>
    <property type="match status" value="1"/>
</dbReference>
<keyword evidence="4" id="KW-0505">Motor protein</keyword>
<dbReference type="CDD" id="cd00167">
    <property type="entry name" value="SANT"/>
    <property type="match status" value="2"/>
</dbReference>
<reference evidence="9 10" key="1">
    <citation type="journal article" date="2018" name="Mol. Plant">
        <title>The genome of Artemisia annua provides insight into the evolution of Asteraceae family and artemisinin biosynthesis.</title>
        <authorList>
            <person name="Shen Q."/>
            <person name="Zhang L."/>
            <person name="Liao Z."/>
            <person name="Wang S."/>
            <person name="Yan T."/>
            <person name="Shi P."/>
            <person name="Liu M."/>
            <person name="Fu X."/>
            <person name="Pan Q."/>
            <person name="Wang Y."/>
            <person name="Lv Z."/>
            <person name="Lu X."/>
            <person name="Zhang F."/>
            <person name="Jiang W."/>
            <person name="Ma Y."/>
            <person name="Chen M."/>
            <person name="Hao X."/>
            <person name="Li L."/>
            <person name="Tang Y."/>
            <person name="Lv G."/>
            <person name="Zhou Y."/>
            <person name="Sun X."/>
            <person name="Brodelius P.E."/>
            <person name="Rose J.K.C."/>
            <person name="Tang K."/>
        </authorList>
    </citation>
    <scope>NUCLEOTIDE SEQUENCE [LARGE SCALE GENOMIC DNA]</scope>
    <source>
        <strain evidence="10">cv. Huhao1</strain>
        <tissue evidence="9">Leaf</tissue>
    </source>
</reference>
<evidence type="ECO:0000259" key="7">
    <source>
        <dbReference type="PROSITE" id="PS50090"/>
    </source>
</evidence>
<evidence type="ECO:0000313" key="10">
    <source>
        <dbReference type="Proteomes" id="UP000245207"/>
    </source>
</evidence>
<dbReference type="InterPro" id="IPR001005">
    <property type="entry name" value="SANT/Myb"/>
</dbReference>
<accession>A0A2U1KIE4</accession>
<dbReference type="Gene3D" id="1.10.10.60">
    <property type="entry name" value="Homeodomain-like"/>
    <property type="match status" value="2"/>
</dbReference>
<dbReference type="AlphaFoldDB" id="A0A2U1KIE4"/>
<evidence type="ECO:0000256" key="1">
    <source>
        <dbReference type="ARBA" id="ARBA00004123"/>
    </source>
</evidence>
<keyword evidence="2" id="KW-0547">Nucleotide-binding</keyword>
<evidence type="ECO:0000313" key="9">
    <source>
        <dbReference type="EMBL" id="PWA36539.1"/>
    </source>
</evidence>
<keyword evidence="10" id="KW-1185">Reference proteome</keyword>
<feature type="region of interest" description="Disordered" evidence="6">
    <location>
        <begin position="330"/>
        <end position="352"/>
    </location>
</feature>
<evidence type="ECO:0000256" key="5">
    <source>
        <dbReference type="ARBA" id="ARBA00023242"/>
    </source>
</evidence>
<dbReference type="EMBL" id="PKPP01018030">
    <property type="protein sequence ID" value="PWA36539.1"/>
    <property type="molecule type" value="Genomic_DNA"/>
</dbReference>
<feature type="domain" description="Myb-like" evidence="7">
    <location>
        <begin position="227"/>
        <end position="277"/>
    </location>
</feature>
<dbReference type="GO" id="GO:0000978">
    <property type="term" value="F:RNA polymerase II cis-regulatory region sequence-specific DNA binding"/>
    <property type="evidence" value="ECO:0007669"/>
    <property type="project" value="TreeGrafter"/>
</dbReference>
<keyword evidence="9" id="KW-0238">DNA-binding</keyword>
<dbReference type="InterPro" id="IPR019821">
    <property type="entry name" value="Kinesin_motor_CS"/>
</dbReference>
<dbReference type="InterPro" id="IPR050560">
    <property type="entry name" value="MYB_TF"/>
</dbReference>
<dbReference type="PROSITE" id="PS00411">
    <property type="entry name" value="KINESIN_MOTOR_1"/>
    <property type="match status" value="1"/>
</dbReference>
<dbReference type="PROSITE" id="PS50090">
    <property type="entry name" value="MYB_LIKE"/>
    <property type="match status" value="1"/>
</dbReference>
<feature type="region of interest" description="Disordered" evidence="6">
    <location>
        <begin position="290"/>
        <end position="309"/>
    </location>
</feature>
<dbReference type="InterPro" id="IPR027417">
    <property type="entry name" value="P-loop_NTPase"/>
</dbReference>
<dbReference type="GO" id="GO:0005524">
    <property type="term" value="F:ATP binding"/>
    <property type="evidence" value="ECO:0007669"/>
    <property type="project" value="UniProtKB-KW"/>
</dbReference>
<dbReference type="Proteomes" id="UP000245207">
    <property type="component" value="Unassembled WGS sequence"/>
</dbReference>
<dbReference type="GO" id="GO:0007018">
    <property type="term" value="P:microtubule-based movement"/>
    <property type="evidence" value="ECO:0007669"/>
    <property type="project" value="InterPro"/>
</dbReference>
<name>A0A2U1KIE4_ARTAN</name>
<keyword evidence="3" id="KW-0067">ATP-binding</keyword>
<dbReference type="InterPro" id="IPR017930">
    <property type="entry name" value="Myb_dom"/>
</dbReference>
<evidence type="ECO:0000256" key="6">
    <source>
        <dbReference type="SAM" id="MobiDB-lite"/>
    </source>
</evidence>
<dbReference type="PROSITE" id="PS51294">
    <property type="entry name" value="HTH_MYB"/>
    <property type="match status" value="1"/>
</dbReference>
<dbReference type="SMART" id="SM00129">
    <property type="entry name" value="KISc"/>
    <property type="match status" value="1"/>
</dbReference>
<keyword evidence="9" id="KW-0371">Homeobox</keyword>
<dbReference type="GO" id="GO:0003777">
    <property type="term" value="F:microtubule motor activity"/>
    <property type="evidence" value="ECO:0007669"/>
    <property type="project" value="InterPro"/>
</dbReference>
<evidence type="ECO:0000256" key="3">
    <source>
        <dbReference type="ARBA" id="ARBA00022840"/>
    </source>
</evidence>
<proteinExistence type="predicted"/>
<keyword evidence="5" id="KW-0539">Nucleus</keyword>
<dbReference type="SUPFAM" id="SSF52540">
    <property type="entry name" value="P-loop containing nucleoside triphosphate hydrolases"/>
    <property type="match status" value="1"/>
</dbReference>
<dbReference type="Gene3D" id="3.40.850.10">
    <property type="entry name" value="Kinesin motor domain"/>
    <property type="match status" value="1"/>
</dbReference>
<sequence length="352" mass="38653">MCCFMYTCSHMFSQLVHWYVVSASLMSHRMEGIICITVIDVVALLLSGTYSDCTSNYGSSCFFCFPISMGTDGSTWFLLPMGSNNACSLHLSEHISFDQSKDGPGDSTFPVIKDQTQFSVAHARSSKSVDGLSSFKTSRINLVDLAGSERQKLTRAAGERLKEAGNINPSLSQLGCRSETYSTLRFAQRAKAIKKKAVVNEEMKTVIKSLPGRIEKQCRERWHNHLNLDIKKDAWTLQEEMTLMNAHRVHGNKWAEIAKALPGRTDNAIKNHWNSSLKNKLDIATGNLPAISKNDSDVTGTPSTAKPIASSVTPLIENIRMLSAAPPLIDNNNGDATSHPDESQAAAHCTKT</sequence>
<dbReference type="GO" id="GO:0000981">
    <property type="term" value="F:DNA-binding transcription factor activity, RNA polymerase II-specific"/>
    <property type="evidence" value="ECO:0007669"/>
    <property type="project" value="TreeGrafter"/>
</dbReference>
<dbReference type="STRING" id="35608.A0A2U1KIE4"/>
<gene>
    <name evidence="9" type="ORF">CTI12_AA598900</name>
</gene>
<dbReference type="InterPro" id="IPR001752">
    <property type="entry name" value="Kinesin_motor_dom"/>
</dbReference>
<dbReference type="InterPro" id="IPR036961">
    <property type="entry name" value="Kinesin_motor_dom_sf"/>
</dbReference>
<dbReference type="PANTHER" id="PTHR45614:SF194">
    <property type="entry name" value="TRANSCRIPTION FACTOR MYB3R-3-RELATED"/>
    <property type="match status" value="1"/>
</dbReference>
<dbReference type="PANTHER" id="PTHR45614">
    <property type="entry name" value="MYB PROTEIN-RELATED"/>
    <property type="match status" value="1"/>
</dbReference>
<dbReference type="Pfam" id="PF00249">
    <property type="entry name" value="Myb_DNA-binding"/>
    <property type="match status" value="1"/>
</dbReference>
<evidence type="ECO:0000256" key="4">
    <source>
        <dbReference type="ARBA" id="ARBA00023175"/>
    </source>
</evidence>
<dbReference type="GO" id="GO:0008017">
    <property type="term" value="F:microtubule binding"/>
    <property type="evidence" value="ECO:0007669"/>
    <property type="project" value="InterPro"/>
</dbReference>